<name>A0AAD6YLI9_9AGAR</name>
<keyword evidence="2" id="KW-1185">Reference proteome</keyword>
<dbReference type="Proteomes" id="UP001219525">
    <property type="component" value="Unassembled WGS sequence"/>
</dbReference>
<dbReference type="Gene3D" id="3.50.50.60">
    <property type="entry name" value="FAD/NAD(P)-binding domain"/>
    <property type="match status" value="1"/>
</dbReference>
<sequence length="549" mass="60500">MSTLPLMLAHFPAPWLASTACLSFGFLVAWHKFCQLPPFWLKQLDSLGQSRKHALPGTAIVCGGSIAGLVAARICADHFERVIIVDPEIQDSEKPKTRIMQYNASHVFLTLFVNGARRLWPNFDSEVENAGGRAVLSDLQVHYSGVPLLTPHKDRTIAGSRATIQRVLHRLLLQHPSSAKITVMAGTVRGVSASDDINLSSIHSVKVRQLDGTHISLNDASLVVDCTGRTQAGYKWLKAAGFSVADIRSCYDGNLRYLTVNFTVPPELAARFQIPEEHTKSSSIYGYIPDDDTTSCLFALFFTGNNTMQLVFGETANTDMPRTAAEIIPFIKQYQKVIKPIPSWVIEVIELLCEHGNPSFDVLSLATLSFLRYDHMPVNSLPSNFIALGDASLTLNPIHGQVPLCLHTSTSTSVLNDFLRQGFAKIIMNGMTLNSLLHEIDAGGCGSTPRLPINIAARYFKNSARTMVSLWDSTRLNDYGLTACEPMDGETKDTGRFTRWVSKKLISAASQHPDVASALWSVRHMLAAERALLAPVIIWKILWTPSLFT</sequence>
<proteinExistence type="predicted"/>
<protein>
    <recommendedName>
        <fullName evidence="3">FAD/NAD(P)-binding domain-containing protein</fullName>
    </recommendedName>
</protein>
<evidence type="ECO:0000313" key="1">
    <source>
        <dbReference type="EMBL" id="KAJ7222590.1"/>
    </source>
</evidence>
<evidence type="ECO:0000313" key="2">
    <source>
        <dbReference type="Proteomes" id="UP001219525"/>
    </source>
</evidence>
<evidence type="ECO:0008006" key="3">
    <source>
        <dbReference type="Google" id="ProtNLM"/>
    </source>
</evidence>
<gene>
    <name evidence="1" type="ORF">GGX14DRAFT_558679</name>
</gene>
<organism evidence="1 2">
    <name type="scientific">Mycena pura</name>
    <dbReference type="NCBI Taxonomy" id="153505"/>
    <lineage>
        <taxon>Eukaryota</taxon>
        <taxon>Fungi</taxon>
        <taxon>Dikarya</taxon>
        <taxon>Basidiomycota</taxon>
        <taxon>Agaricomycotina</taxon>
        <taxon>Agaricomycetes</taxon>
        <taxon>Agaricomycetidae</taxon>
        <taxon>Agaricales</taxon>
        <taxon>Marasmiineae</taxon>
        <taxon>Mycenaceae</taxon>
        <taxon>Mycena</taxon>
    </lineage>
</organism>
<dbReference type="AlphaFoldDB" id="A0AAD6YLI9"/>
<reference evidence="1" key="1">
    <citation type="submission" date="2023-03" db="EMBL/GenBank/DDBJ databases">
        <title>Massive genome expansion in bonnet fungi (Mycena s.s.) driven by repeated elements and novel gene families across ecological guilds.</title>
        <authorList>
            <consortium name="Lawrence Berkeley National Laboratory"/>
            <person name="Harder C.B."/>
            <person name="Miyauchi S."/>
            <person name="Viragh M."/>
            <person name="Kuo A."/>
            <person name="Thoen E."/>
            <person name="Andreopoulos B."/>
            <person name="Lu D."/>
            <person name="Skrede I."/>
            <person name="Drula E."/>
            <person name="Henrissat B."/>
            <person name="Morin E."/>
            <person name="Kohler A."/>
            <person name="Barry K."/>
            <person name="LaButti K."/>
            <person name="Morin E."/>
            <person name="Salamov A."/>
            <person name="Lipzen A."/>
            <person name="Mereny Z."/>
            <person name="Hegedus B."/>
            <person name="Baldrian P."/>
            <person name="Stursova M."/>
            <person name="Weitz H."/>
            <person name="Taylor A."/>
            <person name="Grigoriev I.V."/>
            <person name="Nagy L.G."/>
            <person name="Martin F."/>
            <person name="Kauserud H."/>
        </authorList>
    </citation>
    <scope>NUCLEOTIDE SEQUENCE</scope>
    <source>
        <strain evidence="1">9144</strain>
    </source>
</reference>
<dbReference type="EMBL" id="JARJCW010000007">
    <property type="protein sequence ID" value="KAJ7222590.1"/>
    <property type="molecule type" value="Genomic_DNA"/>
</dbReference>
<accession>A0AAD6YLI9</accession>
<dbReference type="SUPFAM" id="SSF51905">
    <property type="entry name" value="FAD/NAD(P)-binding domain"/>
    <property type="match status" value="1"/>
</dbReference>
<dbReference type="InterPro" id="IPR036188">
    <property type="entry name" value="FAD/NAD-bd_sf"/>
</dbReference>
<comment type="caution">
    <text evidence="1">The sequence shown here is derived from an EMBL/GenBank/DDBJ whole genome shotgun (WGS) entry which is preliminary data.</text>
</comment>